<keyword evidence="5 11" id="KW-0863">Zinc-finger</keyword>
<comment type="subunit">
    <text evidence="11">Component of the 7-subunit TFIIH core complex composed of XPB, XPD, TFB1/GTF2H1, GTF2H2/P44, TFB4/GTF2H3, TFB2/GTF2H4 and TFB5/GTF2H5, which is active in NER. The core complex associates with the 3-subunit CDK-activating kinase (CAK) module composed of CYCH1/cyclin H1, CDKD and MAT1/At4g30820 to form the 10-subunit holoenzyme (holo-TFIIH) active in transcription.</text>
</comment>
<keyword evidence="6 11" id="KW-0862">Zinc</keyword>
<reference evidence="12 13" key="1">
    <citation type="journal article" date="2022" name="Nat. Plants">
        <title>Genomes of leafy and leafless Platanthera orchids illuminate the evolution of mycoheterotrophy.</title>
        <authorList>
            <person name="Li M.H."/>
            <person name="Liu K.W."/>
            <person name="Li Z."/>
            <person name="Lu H.C."/>
            <person name="Ye Q.L."/>
            <person name="Zhang D."/>
            <person name="Wang J.Y."/>
            <person name="Li Y.F."/>
            <person name="Zhong Z.M."/>
            <person name="Liu X."/>
            <person name="Yu X."/>
            <person name="Liu D.K."/>
            <person name="Tu X.D."/>
            <person name="Liu B."/>
            <person name="Hao Y."/>
            <person name="Liao X.Y."/>
            <person name="Jiang Y.T."/>
            <person name="Sun W.H."/>
            <person name="Chen J."/>
            <person name="Chen Y.Q."/>
            <person name="Ai Y."/>
            <person name="Zhai J.W."/>
            <person name="Wu S.S."/>
            <person name="Zhou Z."/>
            <person name="Hsiao Y.Y."/>
            <person name="Wu W.L."/>
            <person name="Chen Y.Y."/>
            <person name="Lin Y.F."/>
            <person name="Hsu J.L."/>
            <person name="Li C.Y."/>
            <person name="Wang Z.W."/>
            <person name="Zhao X."/>
            <person name="Zhong W.Y."/>
            <person name="Ma X.K."/>
            <person name="Ma L."/>
            <person name="Huang J."/>
            <person name="Chen G.Z."/>
            <person name="Huang M.Z."/>
            <person name="Huang L."/>
            <person name="Peng D.H."/>
            <person name="Luo Y.B."/>
            <person name="Zou S.Q."/>
            <person name="Chen S.P."/>
            <person name="Lan S."/>
            <person name="Tsai W.C."/>
            <person name="Van de Peer Y."/>
            <person name="Liu Z.J."/>
        </authorList>
    </citation>
    <scope>NUCLEOTIDE SEQUENCE [LARGE SCALE GENOMIC DNA]</scope>
    <source>
        <strain evidence="12">Lor287</strain>
    </source>
</reference>
<evidence type="ECO:0000256" key="1">
    <source>
        <dbReference type="ARBA" id="ARBA00004123"/>
    </source>
</evidence>
<evidence type="ECO:0000256" key="5">
    <source>
        <dbReference type="ARBA" id="ARBA00022771"/>
    </source>
</evidence>
<dbReference type="GO" id="GO:0006289">
    <property type="term" value="P:nucleotide-excision repair"/>
    <property type="evidence" value="ECO:0007669"/>
    <property type="project" value="UniProtKB-UniRule"/>
</dbReference>
<evidence type="ECO:0000313" key="13">
    <source>
        <dbReference type="Proteomes" id="UP001418222"/>
    </source>
</evidence>
<evidence type="ECO:0000256" key="9">
    <source>
        <dbReference type="ARBA" id="ARBA00023204"/>
    </source>
</evidence>
<dbReference type="InterPro" id="IPR036465">
    <property type="entry name" value="vWFA_dom_sf"/>
</dbReference>
<organism evidence="12 13">
    <name type="scientific">Platanthera zijinensis</name>
    <dbReference type="NCBI Taxonomy" id="2320716"/>
    <lineage>
        <taxon>Eukaryota</taxon>
        <taxon>Viridiplantae</taxon>
        <taxon>Streptophyta</taxon>
        <taxon>Embryophyta</taxon>
        <taxon>Tracheophyta</taxon>
        <taxon>Spermatophyta</taxon>
        <taxon>Magnoliopsida</taxon>
        <taxon>Liliopsida</taxon>
        <taxon>Asparagales</taxon>
        <taxon>Orchidaceae</taxon>
        <taxon>Orchidoideae</taxon>
        <taxon>Orchideae</taxon>
        <taxon>Orchidinae</taxon>
        <taxon>Platanthera</taxon>
    </lineage>
</organism>
<dbReference type="PANTHER" id="PTHR12831">
    <property type="entry name" value="TRANSCRIPTION INITIATION FACTOR IIH TFIIH , POLYPEPTIDE 3-RELATED"/>
    <property type="match status" value="1"/>
</dbReference>
<evidence type="ECO:0000256" key="3">
    <source>
        <dbReference type="ARBA" id="ARBA00022723"/>
    </source>
</evidence>
<dbReference type="GO" id="GO:0000439">
    <property type="term" value="C:transcription factor TFIIH core complex"/>
    <property type="evidence" value="ECO:0007669"/>
    <property type="project" value="UniProtKB-UniRule"/>
</dbReference>
<sequence>MTSAAPSKIYSDDVSLVVVLLDVNPLFWAAGAGAAGGNHPAPILPIVKLLNDVISFLNSLLLMNQLNQVVLIASGVNSCGYIYDSSSGGTEGGDNVPEVQSAIRRRLDEFVERDGKLWKESERVVRSSLSSLLSGSLSLALCYIQRVFRSGTIHPQPRVCIIIPCWFLPLSCFGLFSFHHDV</sequence>
<comment type="subcellular location">
    <subcellularLocation>
        <location evidence="1 11">Nucleus</location>
    </subcellularLocation>
</comment>
<keyword evidence="13" id="KW-1185">Reference proteome</keyword>
<dbReference type="GO" id="GO:0006355">
    <property type="term" value="P:regulation of DNA-templated transcription"/>
    <property type="evidence" value="ECO:0007669"/>
    <property type="project" value="InterPro"/>
</dbReference>
<dbReference type="PANTHER" id="PTHR12831:SF0">
    <property type="entry name" value="GENERAL TRANSCRIPTION FACTOR IIH SUBUNIT 3"/>
    <property type="match status" value="1"/>
</dbReference>
<dbReference type="EMBL" id="JBBWWQ010000008">
    <property type="protein sequence ID" value="KAK8941186.1"/>
    <property type="molecule type" value="Genomic_DNA"/>
</dbReference>
<evidence type="ECO:0000256" key="4">
    <source>
        <dbReference type="ARBA" id="ARBA00022763"/>
    </source>
</evidence>
<dbReference type="GO" id="GO:0005675">
    <property type="term" value="C:transcription factor TFIIH holo complex"/>
    <property type="evidence" value="ECO:0007669"/>
    <property type="project" value="UniProtKB-UniRule"/>
</dbReference>
<dbReference type="Pfam" id="PF03850">
    <property type="entry name" value="Tfb4"/>
    <property type="match status" value="1"/>
</dbReference>
<keyword evidence="10 11" id="KW-0539">Nucleus</keyword>
<comment type="caution">
    <text evidence="12">The sequence shown here is derived from an EMBL/GenBank/DDBJ whole genome shotgun (WGS) entry which is preliminary data.</text>
</comment>
<name>A0AAP0BJD0_9ASPA</name>
<evidence type="ECO:0000256" key="7">
    <source>
        <dbReference type="ARBA" id="ARBA00023015"/>
    </source>
</evidence>
<evidence type="ECO:0000256" key="6">
    <source>
        <dbReference type="ARBA" id="ARBA00022833"/>
    </source>
</evidence>
<dbReference type="AlphaFoldDB" id="A0AAP0BJD0"/>
<dbReference type="GO" id="GO:0008270">
    <property type="term" value="F:zinc ion binding"/>
    <property type="evidence" value="ECO:0007669"/>
    <property type="project" value="UniProtKB-KW"/>
</dbReference>
<keyword evidence="3 11" id="KW-0479">Metal-binding</keyword>
<keyword evidence="8 11" id="KW-0804">Transcription</keyword>
<comment type="similarity">
    <text evidence="2 11">Belongs to the TFB4 family.</text>
</comment>
<evidence type="ECO:0000256" key="11">
    <source>
        <dbReference type="RuleBase" id="RU368090"/>
    </source>
</evidence>
<accession>A0AAP0BJD0</accession>
<evidence type="ECO:0000256" key="10">
    <source>
        <dbReference type="ARBA" id="ARBA00023242"/>
    </source>
</evidence>
<keyword evidence="7 11" id="KW-0805">Transcription regulation</keyword>
<comment type="function">
    <text evidence="11">Component of the general transcription and DNA repair factor IIH (TFIIH) core complex, which is involved in general and transcription-coupled nucleotide excision repair (NER) of damaged DNA and, when complexed to CAK, in RNA transcription by RNA polymerase II. In NER, TFIIH acts by opening DNA around the lesion to allow the excision of the damaged oligonucleotide and its replacement by a new DNA fragment. In transcription, TFIIH has an essential role in transcription initiation. When the pre-initiation complex (PIC) has been established, TFIIH is required for promoter opening and promoter escape. Phosphorylation of the C-terminal tail (CTD) of the largest subunit of RNA polymerase II by the kinase module CAK controls the initiation of transcription.</text>
</comment>
<keyword evidence="9 11" id="KW-0234">DNA repair</keyword>
<dbReference type="InterPro" id="IPR004600">
    <property type="entry name" value="TFIIH_Tfb4/GTF2H3"/>
</dbReference>
<evidence type="ECO:0000256" key="2">
    <source>
        <dbReference type="ARBA" id="ARBA00005273"/>
    </source>
</evidence>
<evidence type="ECO:0000256" key="8">
    <source>
        <dbReference type="ARBA" id="ARBA00023163"/>
    </source>
</evidence>
<gene>
    <name evidence="12" type="ORF">KSP39_PZI010224</name>
</gene>
<keyword evidence="4 11" id="KW-0227">DNA damage</keyword>
<dbReference type="Gene3D" id="3.40.50.410">
    <property type="entry name" value="von Willebrand factor, type A domain"/>
    <property type="match status" value="1"/>
</dbReference>
<dbReference type="Proteomes" id="UP001418222">
    <property type="component" value="Unassembled WGS sequence"/>
</dbReference>
<evidence type="ECO:0000313" key="12">
    <source>
        <dbReference type="EMBL" id="KAK8941186.1"/>
    </source>
</evidence>
<proteinExistence type="inferred from homology"/>
<protein>
    <recommendedName>
        <fullName evidence="11">General transcription and DNA repair factor IIH subunit TFB4</fullName>
    </recommendedName>
    <alternativeName>
        <fullName evidence="11">RNA polymerase II transcription factor B subunit 4</fullName>
    </alternativeName>
</protein>